<comment type="subunit">
    <text evidence="2">Component of the EKC/KEOPS complex composed of at least BUD32, CGI121, GON7, KAE1 and PCC1; the whole complex dimerizes.</text>
</comment>
<dbReference type="Pfam" id="PF17667">
    <property type="entry name" value="Pkinase_fungal"/>
    <property type="match status" value="1"/>
</dbReference>
<keyword evidence="12" id="KW-1185">Reference proteome</keyword>
<evidence type="ECO:0000259" key="10">
    <source>
        <dbReference type="PROSITE" id="PS50011"/>
    </source>
</evidence>
<accession>A0A9X9LA67</accession>
<evidence type="ECO:0000256" key="1">
    <source>
        <dbReference type="ARBA" id="ARBA00003747"/>
    </source>
</evidence>
<dbReference type="InterPro" id="IPR000719">
    <property type="entry name" value="Prot_kinase_dom"/>
</dbReference>
<reference evidence="11 12" key="1">
    <citation type="submission" date="2018-08" db="EMBL/GenBank/DDBJ databases">
        <authorList>
            <person name="Muller C M."/>
        </authorList>
    </citation>
    <scope>NUCLEOTIDE SEQUENCE [LARGE SCALE GENOMIC DNA]</scope>
</reference>
<gene>
    <name evidence="11" type="ORF">BGT96224V316_LOCUS1574</name>
</gene>
<dbReference type="AlphaFoldDB" id="A0A9X9LA67"/>
<dbReference type="GO" id="GO:0004674">
    <property type="term" value="F:protein serine/threonine kinase activity"/>
    <property type="evidence" value="ECO:0007669"/>
    <property type="project" value="UniProtKB-EC"/>
</dbReference>
<feature type="domain" description="Protein kinase" evidence="10">
    <location>
        <begin position="352"/>
        <end position="698"/>
    </location>
</feature>
<dbReference type="EMBL" id="LR026985">
    <property type="protein sequence ID" value="VCU40333.1"/>
    <property type="molecule type" value="Genomic_DNA"/>
</dbReference>
<name>A0A9X9LA67_BLUGR</name>
<evidence type="ECO:0000256" key="5">
    <source>
        <dbReference type="ARBA" id="ARBA00019973"/>
    </source>
</evidence>
<evidence type="ECO:0000256" key="3">
    <source>
        <dbReference type="ARBA" id="ARBA00012513"/>
    </source>
</evidence>
<dbReference type="PANTHER" id="PTHR38248">
    <property type="entry name" value="FUNK1 6"/>
    <property type="match status" value="1"/>
</dbReference>
<dbReference type="GO" id="GO:0005524">
    <property type="term" value="F:ATP binding"/>
    <property type="evidence" value="ECO:0007669"/>
    <property type="project" value="InterPro"/>
</dbReference>
<evidence type="ECO:0000256" key="8">
    <source>
        <dbReference type="ARBA" id="ARBA00047899"/>
    </source>
</evidence>
<comment type="function">
    <text evidence="1">Component of the EKC/KEOPS complex that is required for the formation of a threonylcarbamoyl group on adenosine at position 37 (t(6)A37) in tRNAs that read codons beginning with adenine. The complex is probably involved in the transfer of the threonylcarbamoyl moiety of threonylcarbamoyl-AMP (TC-AMP) to the N6 group of A37. BUD32 has ATPase activity in the context of the EKC/KEOPS complex and likely plays a supporting role to the catalytic subunit KAE1. The EKC/KEOPS complex also promotes both telomere uncapping and telomere elongation. The complex is required for efficient recruitment of transcriptional coactivators.</text>
</comment>
<protein>
    <recommendedName>
        <fullName evidence="5">EKC/KEOPS complex subunit BUD32</fullName>
        <ecNumber evidence="3">2.7.11.1</ecNumber>
    </recommendedName>
    <alternativeName>
        <fullName evidence="6 7">Atypical Serine/threonine protein kinase BUD32</fullName>
    </alternativeName>
    <alternativeName>
        <fullName evidence="4">EKC/KEOPS complex subunit bud32</fullName>
    </alternativeName>
</protein>
<sequence length="747" mass="85851">MEPSTELFDYFNLNPIDPIVDRFRSNIDEGRNQKTAISTFLNDLINHADEIENHTSKKAFKIYLNTTNTKLICDEVSVSDFRDLTASIKKQVSDREILKTVINIAKELSNELDPIALMRPVHSTVTRLRKTGEVPGYDKTTASLTDALKSETSGKIYRDVAEFWEANFITNKPWCGLVNRIWASYRDNGQCGSDNAFSSNMDEDAWRRWLHAFRDRYLIQLMKEEDFTEVHQPAVKRRRNDPLVRGKICHNTIPSQFKGGKSNRKLDFFIESSEIPDCETHKWRDVRVVGEVTSSEEQIGAKFNQLMRYAREIFYSQPLRRFVHCFCLHKDHIEFWIIDRAGAYSSGEYDVLKNQEMLVRGLSAYMLMSDEELGLDPVISYDDADRCFVTLTNDNSETEKLEVIPRPVARPETIVSRGSTCFKTKDEKYLIKFSWGTGAKDNEIKFLNCAKNLTGVIQIVSSGKLYKVATHRKGIKFSKDKLWIFIAKDQVLARGKQETILNDELYVKRRLTYVKLTPVGRLIHSAVTVREFVSGLRDAIIGLRNLHDKNIIHGDISSGNIILTGPDKDGKTKGILIDLDMSSLHENENEKNLPRTITGTPMYMALELLRAIYQKKLNLKQTYRHDLESCFYVLIVGCMTYGAKSMPENLKDWYSHSSRTCFSSKENDIKYFEEHIIDIFLPKFQGVKELARNLHEILFGNKDIEFGSPKDPNILYNPIIEAFDESISKLEGKKDFPSITNCFSALL</sequence>
<comment type="catalytic activity">
    <reaction evidence="8">
        <text>L-threonyl-[protein] + ATP = O-phospho-L-threonyl-[protein] + ADP + H(+)</text>
        <dbReference type="Rhea" id="RHEA:46608"/>
        <dbReference type="Rhea" id="RHEA-COMP:11060"/>
        <dbReference type="Rhea" id="RHEA-COMP:11605"/>
        <dbReference type="ChEBI" id="CHEBI:15378"/>
        <dbReference type="ChEBI" id="CHEBI:30013"/>
        <dbReference type="ChEBI" id="CHEBI:30616"/>
        <dbReference type="ChEBI" id="CHEBI:61977"/>
        <dbReference type="ChEBI" id="CHEBI:456216"/>
        <dbReference type="EC" id="2.7.11.1"/>
    </reaction>
</comment>
<dbReference type="PROSITE" id="PS50011">
    <property type="entry name" value="PROTEIN_KINASE_DOM"/>
    <property type="match status" value="1"/>
</dbReference>
<evidence type="ECO:0000256" key="7">
    <source>
        <dbReference type="ARBA" id="ARBA00033194"/>
    </source>
</evidence>
<dbReference type="SUPFAM" id="SSF56112">
    <property type="entry name" value="Protein kinase-like (PK-like)"/>
    <property type="match status" value="1"/>
</dbReference>
<proteinExistence type="predicted"/>
<dbReference type="Proteomes" id="UP000324639">
    <property type="component" value="Chromosome Bgt_-02"/>
</dbReference>
<dbReference type="InterPro" id="IPR008266">
    <property type="entry name" value="Tyr_kinase_AS"/>
</dbReference>
<dbReference type="PROSITE" id="PS00109">
    <property type="entry name" value="PROTEIN_KINASE_TYR"/>
    <property type="match status" value="1"/>
</dbReference>
<organism evidence="11 12">
    <name type="scientific">Blumeria graminis f. sp. tritici</name>
    <dbReference type="NCBI Taxonomy" id="62690"/>
    <lineage>
        <taxon>Eukaryota</taxon>
        <taxon>Fungi</taxon>
        <taxon>Dikarya</taxon>
        <taxon>Ascomycota</taxon>
        <taxon>Pezizomycotina</taxon>
        <taxon>Leotiomycetes</taxon>
        <taxon>Erysiphales</taxon>
        <taxon>Erysiphaceae</taxon>
        <taxon>Blumeria</taxon>
    </lineage>
</organism>
<dbReference type="InterPro" id="IPR011009">
    <property type="entry name" value="Kinase-like_dom_sf"/>
</dbReference>
<evidence type="ECO:0000256" key="4">
    <source>
        <dbReference type="ARBA" id="ARBA00013948"/>
    </source>
</evidence>
<dbReference type="Gene3D" id="1.10.510.10">
    <property type="entry name" value="Transferase(Phosphotransferase) domain 1"/>
    <property type="match status" value="1"/>
</dbReference>
<dbReference type="EC" id="2.7.11.1" evidence="3"/>
<dbReference type="PANTHER" id="PTHR38248:SF2">
    <property type="entry name" value="FUNK1 11"/>
    <property type="match status" value="1"/>
</dbReference>
<evidence type="ECO:0000256" key="6">
    <source>
        <dbReference type="ARBA" id="ARBA00030980"/>
    </source>
</evidence>
<evidence type="ECO:0000256" key="2">
    <source>
        <dbReference type="ARBA" id="ARBA00011534"/>
    </source>
</evidence>
<evidence type="ECO:0000313" key="11">
    <source>
        <dbReference type="EMBL" id="VCU40333.1"/>
    </source>
</evidence>
<evidence type="ECO:0000256" key="9">
    <source>
        <dbReference type="ARBA" id="ARBA00048679"/>
    </source>
</evidence>
<comment type="catalytic activity">
    <reaction evidence="9">
        <text>L-seryl-[protein] + ATP = O-phospho-L-seryl-[protein] + ADP + H(+)</text>
        <dbReference type="Rhea" id="RHEA:17989"/>
        <dbReference type="Rhea" id="RHEA-COMP:9863"/>
        <dbReference type="Rhea" id="RHEA-COMP:11604"/>
        <dbReference type="ChEBI" id="CHEBI:15378"/>
        <dbReference type="ChEBI" id="CHEBI:29999"/>
        <dbReference type="ChEBI" id="CHEBI:30616"/>
        <dbReference type="ChEBI" id="CHEBI:83421"/>
        <dbReference type="ChEBI" id="CHEBI:456216"/>
        <dbReference type="EC" id="2.7.11.1"/>
    </reaction>
</comment>
<dbReference type="InterPro" id="IPR040976">
    <property type="entry name" value="Pkinase_fungal"/>
</dbReference>
<evidence type="ECO:0000313" key="12">
    <source>
        <dbReference type="Proteomes" id="UP000324639"/>
    </source>
</evidence>